<dbReference type="SUPFAM" id="SSF52113">
    <property type="entry name" value="BRCT domain"/>
    <property type="match status" value="1"/>
</dbReference>
<organism evidence="1 2">
    <name type="scientific">Granulicella aggregans</name>
    <dbReference type="NCBI Taxonomy" id="474949"/>
    <lineage>
        <taxon>Bacteria</taxon>
        <taxon>Pseudomonadati</taxon>
        <taxon>Acidobacteriota</taxon>
        <taxon>Terriglobia</taxon>
        <taxon>Terriglobales</taxon>
        <taxon>Acidobacteriaceae</taxon>
        <taxon>Granulicella</taxon>
    </lineage>
</organism>
<dbReference type="Proteomes" id="UP000540989">
    <property type="component" value="Unassembled WGS sequence"/>
</dbReference>
<gene>
    <name evidence="1" type="ORF">HDF16_002169</name>
</gene>
<evidence type="ECO:0000313" key="2">
    <source>
        <dbReference type="Proteomes" id="UP000540989"/>
    </source>
</evidence>
<accession>A0A7W7ZCY7</accession>
<reference evidence="1 2" key="1">
    <citation type="submission" date="2020-08" db="EMBL/GenBank/DDBJ databases">
        <title>Genomic Encyclopedia of Type Strains, Phase IV (KMG-V): Genome sequencing to study the core and pangenomes of soil and plant-associated prokaryotes.</title>
        <authorList>
            <person name="Whitman W."/>
        </authorList>
    </citation>
    <scope>NUCLEOTIDE SEQUENCE [LARGE SCALE GENOMIC DNA]</scope>
    <source>
        <strain evidence="1 2">M8UP14</strain>
    </source>
</reference>
<protein>
    <submittedName>
        <fullName evidence="1">Uncharacterized protein</fullName>
    </submittedName>
</protein>
<evidence type="ECO:0000313" key="1">
    <source>
        <dbReference type="EMBL" id="MBB5057463.1"/>
    </source>
</evidence>
<dbReference type="RefSeq" id="WP_184216412.1">
    <property type="nucleotide sequence ID" value="NZ_JACHIP010000003.1"/>
</dbReference>
<sequence>MHTLSRVNVAITGALSEPRSRFAELINASTNGCFVEYLNLQTHYLVCAKHDSQKARKAALYGTAIISEAELREILADGVFLETALPAYAAHRLDNFPGAPHMLTYRDGSGNYSVRTVAVTGRGACSKHEWIGAYDGSRFKTFRADRVVTFERL</sequence>
<dbReference type="InterPro" id="IPR036420">
    <property type="entry name" value="BRCT_dom_sf"/>
</dbReference>
<dbReference type="EMBL" id="JACHIP010000003">
    <property type="protein sequence ID" value="MBB5057463.1"/>
    <property type="molecule type" value="Genomic_DNA"/>
</dbReference>
<name>A0A7W7ZCY7_9BACT</name>
<proteinExistence type="predicted"/>
<keyword evidence="2" id="KW-1185">Reference proteome</keyword>
<comment type="caution">
    <text evidence="1">The sequence shown here is derived from an EMBL/GenBank/DDBJ whole genome shotgun (WGS) entry which is preliminary data.</text>
</comment>
<dbReference type="AlphaFoldDB" id="A0A7W7ZCY7"/>
<dbReference type="Gene3D" id="3.40.50.10190">
    <property type="entry name" value="BRCT domain"/>
    <property type="match status" value="1"/>
</dbReference>